<organism evidence="1 2">
    <name type="scientific">Nonomuraea insulae</name>
    <dbReference type="NCBI Taxonomy" id="1616787"/>
    <lineage>
        <taxon>Bacteria</taxon>
        <taxon>Bacillati</taxon>
        <taxon>Actinomycetota</taxon>
        <taxon>Actinomycetes</taxon>
        <taxon>Streptosporangiales</taxon>
        <taxon>Streptosporangiaceae</taxon>
        <taxon>Nonomuraea</taxon>
    </lineage>
</organism>
<gene>
    <name evidence="1" type="ORF">ACFPZ3_60725</name>
</gene>
<comment type="caution">
    <text evidence="1">The sequence shown here is derived from an EMBL/GenBank/DDBJ whole genome shotgun (WGS) entry which is preliminary data.</text>
</comment>
<evidence type="ECO:0008006" key="3">
    <source>
        <dbReference type="Google" id="ProtNLM"/>
    </source>
</evidence>
<reference evidence="2" key="1">
    <citation type="journal article" date="2019" name="Int. J. Syst. Evol. Microbiol.">
        <title>The Global Catalogue of Microorganisms (GCM) 10K type strain sequencing project: providing services to taxonomists for standard genome sequencing and annotation.</title>
        <authorList>
            <consortium name="The Broad Institute Genomics Platform"/>
            <consortium name="The Broad Institute Genome Sequencing Center for Infectious Disease"/>
            <person name="Wu L."/>
            <person name="Ma J."/>
        </authorList>
    </citation>
    <scope>NUCLEOTIDE SEQUENCE [LARGE SCALE GENOMIC DNA]</scope>
    <source>
        <strain evidence="2">CCUG 53903</strain>
    </source>
</reference>
<dbReference type="EMBL" id="JBHSPA010000108">
    <property type="protein sequence ID" value="MFC5834142.1"/>
    <property type="molecule type" value="Genomic_DNA"/>
</dbReference>
<keyword evidence="2" id="KW-1185">Reference proteome</keyword>
<name>A0ABW1D986_9ACTN</name>
<proteinExistence type="predicted"/>
<protein>
    <recommendedName>
        <fullName evidence="3">ATP-binding protein</fullName>
    </recommendedName>
</protein>
<sequence length="153" mass="16680">MALVFSIHAGSLTALPGSFKLIGTQRNLPEKVWRVMYRQSLPPIPNSIDSVGVWAHGIAQTERPDLARDAERVARALVSAAIRRTKQGEYIYARIDVTHDSLRIEVHDPGGCDYAGGFETAELSSAATSFGASGDHTGHRAWVILRRRRGGTS</sequence>
<dbReference type="RefSeq" id="WP_379523554.1">
    <property type="nucleotide sequence ID" value="NZ_JBHSPA010000108.1"/>
</dbReference>
<accession>A0ABW1D986</accession>
<dbReference type="Proteomes" id="UP001596058">
    <property type="component" value="Unassembled WGS sequence"/>
</dbReference>
<evidence type="ECO:0000313" key="1">
    <source>
        <dbReference type="EMBL" id="MFC5834142.1"/>
    </source>
</evidence>
<evidence type="ECO:0000313" key="2">
    <source>
        <dbReference type="Proteomes" id="UP001596058"/>
    </source>
</evidence>